<proteinExistence type="predicted"/>
<dbReference type="InParanoid" id="A0A2K1QGC4"/>
<dbReference type="EMBL" id="NKHZ01000089">
    <property type="protein sequence ID" value="PNS13951.1"/>
    <property type="molecule type" value="Genomic_DNA"/>
</dbReference>
<feature type="chain" id="PRO_5014433798" description="Concanavalin A-like lectin/glucanase" evidence="1">
    <location>
        <begin position="20"/>
        <end position="242"/>
    </location>
</feature>
<dbReference type="Proteomes" id="UP000243797">
    <property type="component" value="Unassembled WGS sequence"/>
</dbReference>
<sequence length="242" mass="26422">MYALLNLYIFLVAAAHAQGDELYSQYKFGNMFYTGPTKNGVYITKATYSLITPETPTGFATTGGNEELAFWIGVQEDPDGGSVLNENFVQPLLNWAPNQFETGCSANNEEWCITTSTYTPGRQLSEGYKPLTPGSKVDFEITVADAVTQKVWVNGVMTSQQTDSTGMKPEVFYGANECYLQNCGRLEAYTWSNITVVLSASDPAFGGTLRFTNSKSDGFETVDGGRTWTNAGVTIEADNLAF</sequence>
<evidence type="ECO:0000256" key="1">
    <source>
        <dbReference type="SAM" id="SignalP"/>
    </source>
</evidence>
<dbReference type="AlphaFoldDB" id="A0A2K1QGC4"/>
<gene>
    <name evidence="2" type="ORF">CAC42_1442</name>
</gene>
<comment type="caution">
    <text evidence="2">The sequence shown here is derived from an EMBL/GenBank/DDBJ whole genome shotgun (WGS) entry which is preliminary data.</text>
</comment>
<reference evidence="2 3" key="1">
    <citation type="submission" date="2017-06" db="EMBL/GenBank/DDBJ databases">
        <title>Draft genome sequence of a variant of Elsinoe murrayae.</title>
        <authorList>
            <person name="Cheng Q."/>
        </authorList>
    </citation>
    <scope>NUCLEOTIDE SEQUENCE [LARGE SCALE GENOMIC DNA]</scope>
    <source>
        <strain evidence="2 3">CQ-2017a</strain>
    </source>
</reference>
<organism evidence="2 3">
    <name type="scientific">Sphaceloma murrayae</name>
    <dbReference type="NCBI Taxonomy" id="2082308"/>
    <lineage>
        <taxon>Eukaryota</taxon>
        <taxon>Fungi</taxon>
        <taxon>Dikarya</taxon>
        <taxon>Ascomycota</taxon>
        <taxon>Pezizomycotina</taxon>
        <taxon>Dothideomycetes</taxon>
        <taxon>Dothideomycetidae</taxon>
        <taxon>Myriangiales</taxon>
        <taxon>Elsinoaceae</taxon>
        <taxon>Sphaceloma</taxon>
    </lineage>
</organism>
<evidence type="ECO:0008006" key="4">
    <source>
        <dbReference type="Google" id="ProtNLM"/>
    </source>
</evidence>
<protein>
    <recommendedName>
        <fullName evidence="4">Concanavalin A-like lectin/glucanase</fullName>
    </recommendedName>
</protein>
<evidence type="ECO:0000313" key="2">
    <source>
        <dbReference type="EMBL" id="PNS13951.1"/>
    </source>
</evidence>
<name>A0A2K1QGC4_9PEZI</name>
<dbReference type="OrthoDB" id="5086500at2759"/>
<accession>A0A2K1QGC4</accession>
<keyword evidence="1" id="KW-0732">Signal</keyword>
<keyword evidence="3" id="KW-1185">Reference proteome</keyword>
<feature type="signal peptide" evidence="1">
    <location>
        <begin position="1"/>
        <end position="19"/>
    </location>
</feature>
<evidence type="ECO:0000313" key="3">
    <source>
        <dbReference type="Proteomes" id="UP000243797"/>
    </source>
</evidence>